<reference evidence="3" key="1">
    <citation type="submission" date="2024-06" db="EMBL/GenBank/DDBJ databases">
        <authorList>
            <person name="Ryan C."/>
        </authorList>
    </citation>
    <scope>NUCLEOTIDE SEQUENCE [LARGE SCALE GENOMIC DNA]</scope>
</reference>
<feature type="region of interest" description="Disordered" evidence="1">
    <location>
        <begin position="1"/>
        <end position="20"/>
    </location>
</feature>
<dbReference type="InterPro" id="IPR009003">
    <property type="entry name" value="Peptidase_S1_PA"/>
</dbReference>
<name>A0ABC9FHU3_9POAL</name>
<dbReference type="Pfam" id="PF13365">
    <property type="entry name" value="Trypsin_2"/>
    <property type="match status" value="1"/>
</dbReference>
<evidence type="ECO:0000313" key="3">
    <source>
        <dbReference type="Proteomes" id="UP001497457"/>
    </source>
</evidence>
<dbReference type="PANTHER" id="PTHR18868:SF45">
    <property type="entry name" value="OS03G0109900 PROTEIN"/>
    <property type="match status" value="1"/>
</dbReference>
<evidence type="ECO:0000313" key="2">
    <source>
        <dbReference type="EMBL" id="CAL5074659.1"/>
    </source>
</evidence>
<proteinExistence type="predicted"/>
<dbReference type="AlphaFoldDB" id="A0ABC9FHU3"/>
<feature type="compositionally biased region" description="Basic residues" evidence="1">
    <location>
        <begin position="1"/>
        <end position="16"/>
    </location>
</feature>
<dbReference type="SUPFAM" id="SSF50494">
    <property type="entry name" value="Trypsin-like serine proteases"/>
    <property type="match status" value="1"/>
</dbReference>
<dbReference type="Proteomes" id="UP001497457">
    <property type="component" value="Chromosome 6rd"/>
</dbReference>
<protein>
    <submittedName>
        <fullName evidence="2">Uncharacterized protein</fullName>
    </submittedName>
</protein>
<evidence type="ECO:0000256" key="1">
    <source>
        <dbReference type="SAM" id="MobiDB-lite"/>
    </source>
</evidence>
<dbReference type="Gene3D" id="2.40.10.120">
    <property type="match status" value="1"/>
</dbReference>
<dbReference type="PANTHER" id="PTHR18868">
    <property type="entry name" value="OS07G0665300 PROTEIN-RELATED"/>
    <property type="match status" value="1"/>
</dbReference>
<accession>A0ABC9FHU3</accession>
<organism evidence="2 3">
    <name type="scientific">Urochloa decumbens</name>
    <dbReference type="NCBI Taxonomy" id="240449"/>
    <lineage>
        <taxon>Eukaryota</taxon>
        <taxon>Viridiplantae</taxon>
        <taxon>Streptophyta</taxon>
        <taxon>Embryophyta</taxon>
        <taxon>Tracheophyta</taxon>
        <taxon>Spermatophyta</taxon>
        <taxon>Magnoliopsida</taxon>
        <taxon>Liliopsida</taxon>
        <taxon>Poales</taxon>
        <taxon>Poaceae</taxon>
        <taxon>PACMAD clade</taxon>
        <taxon>Panicoideae</taxon>
        <taxon>Panicodae</taxon>
        <taxon>Paniceae</taxon>
        <taxon>Melinidinae</taxon>
        <taxon>Urochloa</taxon>
    </lineage>
</organism>
<reference evidence="2 3" key="2">
    <citation type="submission" date="2024-10" db="EMBL/GenBank/DDBJ databases">
        <authorList>
            <person name="Ryan C."/>
        </authorList>
    </citation>
    <scope>NUCLEOTIDE SEQUENCE [LARGE SCALE GENOMIC DNA]</scope>
</reference>
<sequence length="705" mass="78300">MSARKRHVFSNKKKRTRNDGESSISDIWSQLSEDVASNLRRSVVSLVLKSARRTPFAFSGIAIERQNNVTKFVTTGVLVTLFQTGEFEEKINVHYEGNVTTGYLDKWDSDFQLAIVKVLCLLDVDCICLNPAMEFKPCKQLIAVGRVLDKLIAASGKISRGSKNREFLIFPTIFKNWLGAAFFDHDGNFVGMNHKDLFPSKIFLERSKSRGAFRYVGMNGRYEIRGGEHHFHPEAYDVVDKEQFLNLNSLGYPIPSRSMVKRGMKLVNTCEDPFGDLYPKGVWGEFRKRVSSEISRNVVALASFKGETRFFACTGIFIDYDDECPKILTSASLIRDRADRSKIVEGLRIAVSFSQDKFIGELKHYSLHYNVAVVSVDNHRVLCPVNLENSPVKLHDSMAKDSTVVAVGRVFQSGALMAASGKLTVGSSMLDCEILCYSTCKISKAGIGGPLVDVDGNFIGMNFHGMSYGCEKIGTPYLYREDLCRILEFLKTKKTTEFSFGGSVHGDVEPINEWPMPGPYWFDPNDTEEDVNDKQELVADGCPLHSVGRLPPFIGTASRLDQEMTLFHVRWGRRVAGPTNIIQELSSLSRAAAVYGRGAAAVGRSKSGGSRAVDGRQRPPSALIMADAEFRRQLCGDVSTSIVIVEKKTGATAKSTFCVGSVVHKSAVDTYILTRTNFRVFYLCAIKKDVGYPYATKKLSDTCVP</sequence>
<keyword evidence="3" id="KW-1185">Reference proteome</keyword>
<gene>
    <name evidence="2" type="ORF">URODEC1_LOCUS105338</name>
</gene>
<dbReference type="EMBL" id="OZ075116">
    <property type="protein sequence ID" value="CAL5074659.1"/>
    <property type="molecule type" value="Genomic_DNA"/>
</dbReference>